<keyword evidence="2" id="KW-1185">Reference proteome</keyword>
<protein>
    <submittedName>
        <fullName evidence="1">Uncharacterized protein</fullName>
    </submittedName>
</protein>
<feature type="non-terminal residue" evidence="1">
    <location>
        <position position="67"/>
    </location>
</feature>
<organism evidence="1 2">
    <name type="scientific">Datura stramonium</name>
    <name type="common">Jimsonweed</name>
    <name type="synonym">Common thornapple</name>
    <dbReference type="NCBI Taxonomy" id="4076"/>
    <lineage>
        <taxon>Eukaryota</taxon>
        <taxon>Viridiplantae</taxon>
        <taxon>Streptophyta</taxon>
        <taxon>Embryophyta</taxon>
        <taxon>Tracheophyta</taxon>
        <taxon>Spermatophyta</taxon>
        <taxon>Magnoliopsida</taxon>
        <taxon>eudicotyledons</taxon>
        <taxon>Gunneridae</taxon>
        <taxon>Pentapetalae</taxon>
        <taxon>asterids</taxon>
        <taxon>lamiids</taxon>
        <taxon>Solanales</taxon>
        <taxon>Solanaceae</taxon>
        <taxon>Solanoideae</taxon>
        <taxon>Datureae</taxon>
        <taxon>Datura</taxon>
    </lineage>
</organism>
<proteinExistence type="predicted"/>
<sequence>LVDTQRTRVFPAEGLSPRVDQPTGLRMMSSVVSNKEMIQEWSNMSEPSWDCVGSPRWIDLLTTQPRN</sequence>
<dbReference type="EMBL" id="JACEIK010004494">
    <property type="protein sequence ID" value="MCD9645660.1"/>
    <property type="molecule type" value="Genomic_DNA"/>
</dbReference>
<gene>
    <name evidence="1" type="ORF">HAX54_034722</name>
</gene>
<evidence type="ECO:0000313" key="1">
    <source>
        <dbReference type="EMBL" id="MCD9645660.1"/>
    </source>
</evidence>
<accession>A0ABS8VI74</accession>
<feature type="non-terminal residue" evidence="1">
    <location>
        <position position="1"/>
    </location>
</feature>
<dbReference type="Proteomes" id="UP000823775">
    <property type="component" value="Unassembled WGS sequence"/>
</dbReference>
<name>A0ABS8VI74_DATST</name>
<reference evidence="1 2" key="1">
    <citation type="journal article" date="2021" name="BMC Genomics">
        <title>Datura genome reveals duplications of psychoactive alkaloid biosynthetic genes and high mutation rate following tissue culture.</title>
        <authorList>
            <person name="Rajewski A."/>
            <person name="Carter-House D."/>
            <person name="Stajich J."/>
            <person name="Litt A."/>
        </authorList>
    </citation>
    <scope>NUCLEOTIDE SEQUENCE [LARGE SCALE GENOMIC DNA]</scope>
    <source>
        <strain evidence="1">AR-01</strain>
    </source>
</reference>
<evidence type="ECO:0000313" key="2">
    <source>
        <dbReference type="Proteomes" id="UP000823775"/>
    </source>
</evidence>
<comment type="caution">
    <text evidence="1">The sequence shown here is derived from an EMBL/GenBank/DDBJ whole genome shotgun (WGS) entry which is preliminary data.</text>
</comment>